<dbReference type="PANTHER" id="PTHR38340">
    <property type="entry name" value="S-LAYER PROTEIN"/>
    <property type="match status" value="1"/>
</dbReference>
<gene>
    <name evidence="6" type="ORF">HNP49_003361</name>
</gene>
<dbReference type="GO" id="GO:0005509">
    <property type="term" value="F:calcium ion binding"/>
    <property type="evidence" value="ECO:0007669"/>
    <property type="project" value="InterPro"/>
</dbReference>
<evidence type="ECO:0000256" key="4">
    <source>
        <dbReference type="SAM" id="MobiDB-lite"/>
    </source>
</evidence>
<evidence type="ECO:0000256" key="3">
    <source>
        <dbReference type="ARBA" id="ARBA00022837"/>
    </source>
</evidence>
<accession>A0A7X0ETA7</accession>
<keyword evidence="3" id="KW-0106">Calcium</keyword>
<dbReference type="InterPro" id="IPR001343">
    <property type="entry name" value="Hemolysn_Ca-bd"/>
</dbReference>
<dbReference type="Pfam" id="PF00353">
    <property type="entry name" value="HemolysinCabind"/>
    <property type="match status" value="7"/>
</dbReference>
<evidence type="ECO:0000313" key="6">
    <source>
        <dbReference type="EMBL" id="MBB6343173.1"/>
    </source>
</evidence>
<dbReference type="AlphaFoldDB" id="A0A7X0ETA7"/>
<feature type="region of interest" description="Disordered" evidence="4">
    <location>
        <begin position="143"/>
        <end position="168"/>
    </location>
</feature>
<dbReference type="InterPro" id="IPR018511">
    <property type="entry name" value="Hemolysin-typ_Ca-bd_CS"/>
</dbReference>
<dbReference type="Proteomes" id="UP000557193">
    <property type="component" value="Unassembled WGS sequence"/>
</dbReference>
<dbReference type="InterPro" id="IPR050557">
    <property type="entry name" value="RTX_toxin/Mannuronan_C5-epim"/>
</dbReference>
<dbReference type="PRINTS" id="PR00313">
    <property type="entry name" value="CABNDNGRPT"/>
</dbReference>
<feature type="compositionally biased region" description="Basic and acidic residues" evidence="4">
    <location>
        <begin position="296"/>
        <end position="307"/>
    </location>
</feature>
<reference evidence="6 7" key="1">
    <citation type="submission" date="2020-08" db="EMBL/GenBank/DDBJ databases">
        <title>Functional genomics of gut bacteria from endangered species of beetles.</title>
        <authorList>
            <person name="Carlos-Shanley C."/>
        </authorList>
    </citation>
    <scope>NUCLEOTIDE SEQUENCE [LARGE SCALE GENOMIC DNA]</scope>
    <source>
        <strain evidence="6 7">S00202</strain>
    </source>
</reference>
<comment type="subcellular location">
    <subcellularLocation>
        <location evidence="1">Secreted</location>
    </subcellularLocation>
</comment>
<dbReference type="GO" id="GO:0005576">
    <property type="term" value="C:extracellular region"/>
    <property type="evidence" value="ECO:0007669"/>
    <property type="project" value="UniProtKB-SubCell"/>
</dbReference>
<proteinExistence type="predicted"/>
<protein>
    <submittedName>
        <fullName evidence="6">Ca2+-binding RTX toxin-like protein</fullName>
    </submittedName>
</protein>
<evidence type="ECO:0000313" key="7">
    <source>
        <dbReference type="Proteomes" id="UP000557193"/>
    </source>
</evidence>
<keyword evidence="7" id="KW-1185">Reference proteome</keyword>
<sequence length="657" mass="68159">MSWTLGANLERLTLTGTAAINATGNNRNNVLIGNANANTISGRDGDDTINGGAGADTLIGGLGNDLYVIDNTEDTIEETTISVEEIDTAWSFVDWSLGENLENLLLVGSAAINGIGNSKDNRIIGNAAANVIDGGDGNDFIDGGMGTAPQGSEEKPNEDDVLSGDAGNDTIYGQEGNDVLYGGEGNDSLYGGDDEDTLYALDQYTLSDTTGEINTLIGGDGGDEYVILSANDRIIENADHQGIDRAYVNFNNYSLGENIENLYLGHNVSVAINASGNSLNNVLIGNTNDNTLSGKQGHDSIEGREGNDIIIGDEGNDSLHGGDGSDTLQGGAGNDYLDGGKGNDTFLFGHGDGADVIAHIFDPSPSGESNTLQFKPGVLSSEVQVLGRTTSVSSTLYLTIAGSNDRIAIWSFFADSGPSGPRNPLQFVRFESGEVWDIDELKARALAGSDLDDTRAGTASADSMDGLAGNDYLDGREGNDSLIGGLGNDTLAGLEGNDWLSGGSGNDSLAGHDGSDVLIGGTGNDTLFGSIGSDSYFFARGDGVDTLYDIDSSIGNADSLSFDNVDHDQLWFRSVGSNLEISVIGTDDKITVFGWNAGTSNQIEKFIASDGLALSNAQVANLVNAMAAFSPPAAGQTSLPSNYHAALDPVISASWQP</sequence>
<dbReference type="PROSITE" id="PS00330">
    <property type="entry name" value="HEMOLYSIN_CALCIUM"/>
    <property type="match status" value="7"/>
</dbReference>
<dbReference type="InterPro" id="IPR011049">
    <property type="entry name" value="Serralysin-like_metalloprot_C"/>
</dbReference>
<dbReference type="Pfam" id="PF06594">
    <property type="entry name" value="HCBP_related"/>
    <property type="match status" value="2"/>
</dbReference>
<organism evidence="6 7">
    <name type="scientific">Pseudomonas fluvialis</name>
    <dbReference type="NCBI Taxonomy" id="1793966"/>
    <lineage>
        <taxon>Bacteria</taxon>
        <taxon>Pseudomonadati</taxon>
        <taxon>Pseudomonadota</taxon>
        <taxon>Gammaproteobacteria</taxon>
        <taxon>Pseudomonadales</taxon>
        <taxon>Pseudomonadaceae</taxon>
        <taxon>Pseudomonas</taxon>
    </lineage>
</organism>
<dbReference type="InterPro" id="IPR010566">
    <property type="entry name" value="Haemolys_ca-bd"/>
</dbReference>
<feature type="region of interest" description="Disordered" evidence="4">
    <location>
        <begin position="293"/>
        <end position="335"/>
    </location>
</feature>
<name>A0A7X0ETA7_9PSED</name>
<dbReference type="EMBL" id="JACHLL010000006">
    <property type="protein sequence ID" value="MBB6343173.1"/>
    <property type="molecule type" value="Genomic_DNA"/>
</dbReference>
<evidence type="ECO:0000259" key="5">
    <source>
        <dbReference type="Pfam" id="PF06594"/>
    </source>
</evidence>
<comment type="caution">
    <text evidence="6">The sequence shown here is derived from an EMBL/GenBank/DDBJ whole genome shotgun (WGS) entry which is preliminary data.</text>
</comment>
<feature type="domain" description="Haemolysin-type calcium binding-related" evidence="5">
    <location>
        <begin position="396"/>
        <end position="439"/>
    </location>
</feature>
<dbReference type="SUPFAM" id="SSF51120">
    <property type="entry name" value="beta-Roll"/>
    <property type="match status" value="4"/>
</dbReference>
<keyword evidence="2" id="KW-0964">Secreted</keyword>
<dbReference type="Gene3D" id="2.150.10.10">
    <property type="entry name" value="Serralysin-like metalloprotease, C-terminal"/>
    <property type="match status" value="6"/>
</dbReference>
<evidence type="ECO:0000256" key="2">
    <source>
        <dbReference type="ARBA" id="ARBA00022525"/>
    </source>
</evidence>
<dbReference type="PANTHER" id="PTHR38340:SF1">
    <property type="entry name" value="S-LAYER PROTEIN"/>
    <property type="match status" value="1"/>
</dbReference>
<feature type="domain" description="Haemolysin-type calcium binding-related" evidence="5">
    <location>
        <begin position="578"/>
        <end position="618"/>
    </location>
</feature>
<evidence type="ECO:0000256" key="1">
    <source>
        <dbReference type="ARBA" id="ARBA00004613"/>
    </source>
</evidence>